<gene>
    <name evidence="1" type="ORF">KGD82_16605</name>
</gene>
<name>A0A975QI07_9ACTN</name>
<sequence length="142" mass="15289">MHPDTAAFMAAHQHLTPEPSDTRENPVDILRAAADVADQLADAATEGPWLNLDHGNQLIRDTGDDGPLEYVVNEPMGHEGNAAHIVLWQPSVARSVAALLRATAAELTRKQTKANLGLIRADRLHEPALVVARALLTAKDNT</sequence>
<dbReference type="EMBL" id="CP074402">
    <property type="protein sequence ID" value="QVJ00381.1"/>
    <property type="molecule type" value="Genomic_DNA"/>
</dbReference>
<protein>
    <submittedName>
        <fullName evidence="1">Uncharacterized protein</fullName>
    </submittedName>
</protein>
<evidence type="ECO:0000313" key="1">
    <source>
        <dbReference type="EMBL" id="QVJ00381.1"/>
    </source>
</evidence>
<dbReference type="Proteomes" id="UP000682416">
    <property type="component" value="Chromosome"/>
</dbReference>
<dbReference type="KEGG" id="nec:KGD82_16605"/>
<accession>A0A975QI07</accession>
<reference evidence="1" key="1">
    <citation type="submission" date="2021-05" db="EMBL/GenBank/DDBJ databases">
        <authorList>
            <person name="Kaiqin L."/>
            <person name="Jian G."/>
        </authorList>
    </citation>
    <scope>NUCLEOTIDE SEQUENCE</scope>
    <source>
        <strain evidence="1">HDS5</strain>
    </source>
</reference>
<proteinExistence type="predicted"/>
<keyword evidence="2" id="KW-1185">Reference proteome</keyword>
<evidence type="ECO:0000313" key="2">
    <source>
        <dbReference type="Proteomes" id="UP000682416"/>
    </source>
</evidence>
<dbReference type="AlphaFoldDB" id="A0A975QI07"/>
<organism evidence="1 2">
    <name type="scientific">Nocardiopsis eucommiae</name>
    <dbReference type="NCBI Taxonomy" id="2831970"/>
    <lineage>
        <taxon>Bacteria</taxon>
        <taxon>Bacillati</taxon>
        <taxon>Actinomycetota</taxon>
        <taxon>Actinomycetes</taxon>
        <taxon>Streptosporangiales</taxon>
        <taxon>Nocardiopsidaceae</taxon>
        <taxon>Nocardiopsis</taxon>
    </lineage>
</organism>